<sequence>MLITSGPFTGLKKNGYRAILMDVPWQFLTRSDKGKDRSPEQHYEVMTLDAIKALPIRDLVHPDGAVLHFWVIDTHVKMALDVVEDYGFTYKTVGFYWAKTNKDGSFFTGMGFWTRANPEHAYEAYFADGEDHTVERSFLATIGHPKRTGKDVPRLIVAPRREHSRKPDEIYERIERLTDGPYLDLFSRQYRPGWTNWGLEADKFGGDPEAEALV</sequence>
<evidence type="ECO:0000313" key="6">
    <source>
        <dbReference type="Proteomes" id="UP000248975"/>
    </source>
</evidence>
<dbReference type="PANTHER" id="PTHR12829:SF7">
    <property type="entry name" value="N6-ADENOSINE-METHYLTRANSFERASE CATALYTIC SUBUNIT"/>
    <property type="match status" value="1"/>
</dbReference>
<name>A0A2W5S521_CERSP</name>
<evidence type="ECO:0000256" key="2">
    <source>
        <dbReference type="ARBA" id="ARBA00022679"/>
    </source>
</evidence>
<dbReference type="Pfam" id="PF05063">
    <property type="entry name" value="MT-A70"/>
    <property type="match status" value="1"/>
</dbReference>
<accession>A0A2W5S521</accession>
<dbReference type="Proteomes" id="UP000248975">
    <property type="component" value="Unassembled WGS sequence"/>
</dbReference>
<evidence type="ECO:0000313" key="5">
    <source>
        <dbReference type="EMBL" id="PZQ95174.1"/>
    </source>
</evidence>
<dbReference type="GO" id="GO:0008757">
    <property type="term" value="F:S-adenosylmethionine-dependent methyltransferase activity"/>
    <property type="evidence" value="ECO:0007669"/>
    <property type="project" value="UniProtKB-ARBA"/>
</dbReference>
<evidence type="ECO:0000256" key="3">
    <source>
        <dbReference type="ARBA" id="ARBA00022691"/>
    </source>
</evidence>
<dbReference type="PANTHER" id="PTHR12829">
    <property type="entry name" value="N6-ADENOSINE-METHYLTRANSFERASE"/>
    <property type="match status" value="1"/>
</dbReference>
<protein>
    <submittedName>
        <fullName evidence="5">DNA methyltransferase</fullName>
    </submittedName>
</protein>
<keyword evidence="1 5" id="KW-0489">Methyltransferase</keyword>
<organism evidence="5 6">
    <name type="scientific">Cereibacter sphaeroides</name>
    <name type="common">Rhodobacter sphaeroides</name>
    <dbReference type="NCBI Taxonomy" id="1063"/>
    <lineage>
        <taxon>Bacteria</taxon>
        <taxon>Pseudomonadati</taxon>
        <taxon>Pseudomonadota</taxon>
        <taxon>Alphaproteobacteria</taxon>
        <taxon>Rhodobacterales</taxon>
        <taxon>Paracoccaceae</taxon>
        <taxon>Cereibacter</taxon>
    </lineage>
</organism>
<comment type="similarity">
    <text evidence="4">Belongs to the MT-A70-like family.</text>
</comment>
<dbReference type="AlphaFoldDB" id="A0A2W5S521"/>
<keyword evidence="3" id="KW-0949">S-adenosyl-L-methionine</keyword>
<dbReference type="EMBL" id="QFQS01000009">
    <property type="protein sequence ID" value="PZQ95174.1"/>
    <property type="molecule type" value="Genomic_DNA"/>
</dbReference>
<dbReference type="InterPro" id="IPR007757">
    <property type="entry name" value="MT-A70-like"/>
</dbReference>
<evidence type="ECO:0000256" key="1">
    <source>
        <dbReference type="ARBA" id="ARBA00022603"/>
    </source>
</evidence>
<dbReference type="GO" id="GO:0008173">
    <property type="term" value="F:RNA methyltransferase activity"/>
    <property type="evidence" value="ECO:0007669"/>
    <property type="project" value="UniProtKB-ARBA"/>
</dbReference>
<keyword evidence="2 5" id="KW-0808">Transferase</keyword>
<comment type="caution">
    <text evidence="5">The sequence shown here is derived from an EMBL/GenBank/DDBJ whole genome shotgun (WGS) entry which is preliminary data.</text>
</comment>
<reference evidence="5 6" key="1">
    <citation type="submission" date="2017-08" db="EMBL/GenBank/DDBJ databases">
        <title>Infants hospitalized years apart are colonized by the same room-sourced microbial strains.</title>
        <authorList>
            <person name="Brooks B."/>
            <person name="Olm M.R."/>
            <person name="Firek B.A."/>
            <person name="Baker R."/>
            <person name="Thomas B.C."/>
            <person name="Morowitz M.J."/>
            <person name="Banfield J.F."/>
        </authorList>
    </citation>
    <scope>NUCLEOTIDE SEQUENCE [LARGE SCALE GENOMIC DNA]</scope>
    <source>
        <strain evidence="5">S2_003_000_R2_11</strain>
    </source>
</reference>
<proteinExistence type="inferred from homology"/>
<evidence type="ECO:0000256" key="4">
    <source>
        <dbReference type="PROSITE-ProRule" id="PRU00489"/>
    </source>
</evidence>
<gene>
    <name evidence="5" type="ORF">DI533_20195</name>
</gene>
<dbReference type="GO" id="GO:0032259">
    <property type="term" value="P:methylation"/>
    <property type="evidence" value="ECO:0007669"/>
    <property type="project" value="UniProtKB-KW"/>
</dbReference>
<dbReference type="PROSITE" id="PS51143">
    <property type="entry name" value="MT_A70"/>
    <property type="match status" value="1"/>
</dbReference>